<reference evidence="2" key="1">
    <citation type="submission" date="2021-06" db="EMBL/GenBank/DDBJ databases">
        <authorList>
            <person name="Kallberg Y."/>
            <person name="Tangrot J."/>
            <person name="Rosling A."/>
        </authorList>
    </citation>
    <scope>NUCLEOTIDE SEQUENCE</scope>
    <source>
        <strain evidence="2">CL551</strain>
    </source>
</reference>
<feature type="transmembrane region" description="Helical" evidence="1">
    <location>
        <begin position="72"/>
        <end position="91"/>
    </location>
</feature>
<accession>A0A9N9DH97</accession>
<keyword evidence="3" id="KW-1185">Reference proteome</keyword>
<comment type="caution">
    <text evidence="2">The sequence shown here is derived from an EMBL/GenBank/DDBJ whole genome shotgun (WGS) entry which is preliminary data.</text>
</comment>
<dbReference type="Proteomes" id="UP000789342">
    <property type="component" value="Unassembled WGS sequence"/>
</dbReference>
<keyword evidence="1" id="KW-1133">Transmembrane helix</keyword>
<sequence length="174" mass="19266">MTETSNLPVYTYTSMLNLQKMQRELIYNLRMTFRALINCDMQNNEFATAIDREFMSAIKIGTGSFFTLTMKYISTFIIGMVLSLVLSLAWMPVINADCSIGEGKRDCHSGFSCGSDKDCIFKNCENFVCVRNLVNGCKVGGQKNNCNLGDPCVTSDDCKTPGCEADDNGNSFCV</sequence>
<protein>
    <submittedName>
        <fullName evidence="2">8033_t:CDS:1</fullName>
    </submittedName>
</protein>
<dbReference type="OrthoDB" id="2368590at2759"/>
<evidence type="ECO:0000256" key="1">
    <source>
        <dbReference type="SAM" id="Phobius"/>
    </source>
</evidence>
<organism evidence="2 3">
    <name type="scientific">Acaulospora morrowiae</name>
    <dbReference type="NCBI Taxonomy" id="94023"/>
    <lineage>
        <taxon>Eukaryota</taxon>
        <taxon>Fungi</taxon>
        <taxon>Fungi incertae sedis</taxon>
        <taxon>Mucoromycota</taxon>
        <taxon>Glomeromycotina</taxon>
        <taxon>Glomeromycetes</taxon>
        <taxon>Diversisporales</taxon>
        <taxon>Acaulosporaceae</taxon>
        <taxon>Acaulospora</taxon>
    </lineage>
</organism>
<proteinExistence type="predicted"/>
<gene>
    <name evidence="2" type="ORF">AMORRO_LOCUS9399</name>
</gene>
<evidence type="ECO:0000313" key="3">
    <source>
        <dbReference type="Proteomes" id="UP000789342"/>
    </source>
</evidence>
<dbReference type="EMBL" id="CAJVPV010009114">
    <property type="protein sequence ID" value="CAG8638306.1"/>
    <property type="molecule type" value="Genomic_DNA"/>
</dbReference>
<name>A0A9N9DH97_9GLOM</name>
<keyword evidence="1" id="KW-0472">Membrane</keyword>
<evidence type="ECO:0000313" key="2">
    <source>
        <dbReference type="EMBL" id="CAG8638306.1"/>
    </source>
</evidence>
<dbReference type="AlphaFoldDB" id="A0A9N9DH97"/>
<keyword evidence="1" id="KW-0812">Transmembrane</keyword>